<evidence type="ECO:0000313" key="3">
    <source>
        <dbReference type="Proteomes" id="UP000264492"/>
    </source>
</evidence>
<keyword evidence="1" id="KW-1133">Transmembrane helix</keyword>
<dbReference type="RefSeq" id="WP_115858572.1">
    <property type="nucleotide sequence ID" value="NZ_QTSU01000001.1"/>
</dbReference>
<organism evidence="2 3">
    <name type="scientific">Lysobacter silvisoli</name>
    <dbReference type="NCBI Taxonomy" id="2293254"/>
    <lineage>
        <taxon>Bacteria</taxon>
        <taxon>Pseudomonadati</taxon>
        <taxon>Pseudomonadota</taxon>
        <taxon>Gammaproteobacteria</taxon>
        <taxon>Lysobacterales</taxon>
        <taxon>Lysobacteraceae</taxon>
        <taxon>Lysobacter</taxon>
    </lineage>
</organism>
<dbReference type="AlphaFoldDB" id="A0A371K5M1"/>
<keyword evidence="3" id="KW-1185">Reference proteome</keyword>
<keyword evidence="1" id="KW-0472">Membrane</keyword>
<feature type="transmembrane region" description="Helical" evidence="1">
    <location>
        <begin position="67"/>
        <end position="85"/>
    </location>
</feature>
<comment type="caution">
    <text evidence="2">The sequence shown here is derived from an EMBL/GenBank/DDBJ whole genome shotgun (WGS) entry which is preliminary data.</text>
</comment>
<name>A0A371K5M1_9GAMM</name>
<dbReference type="EMBL" id="QTSU01000001">
    <property type="protein sequence ID" value="RDZ29137.1"/>
    <property type="molecule type" value="Genomic_DNA"/>
</dbReference>
<feature type="transmembrane region" description="Helical" evidence="1">
    <location>
        <begin position="92"/>
        <end position="115"/>
    </location>
</feature>
<feature type="transmembrane region" description="Helical" evidence="1">
    <location>
        <begin position="23"/>
        <end position="47"/>
    </location>
</feature>
<proteinExistence type="predicted"/>
<evidence type="ECO:0000256" key="1">
    <source>
        <dbReference type="SAM" id="Phobius"/>
    </source>
</evidence>
<reference evidence="2 3" key="1">
    <citation type="submission" date="2018-08" db="EMBL/GenBank/DDBJ databases">
        <title>Lysobacter sp. zong2l5, whole genome shotgun sequence.</title>
        <authorList>
            <person name="Zhang X."/>
            <person name="Feng G."/>
            <person name="Zhu H."/>
        </authorList>
    </citation>
    <scope>NUCLEOTIDE SEQUENCE [LARGE SCALE GENOMIC DNA]</scope>
    <source>
        <strain evidence="3">zong2l5</strain>
    </source>
</reference>
<gene>
    <name evidence="2" type="ORF">DX914_08605</name>
</gene>
<dbReference type="Proteomes" id="UP000264492">
    <property type="component" value="Unassembled WGS sequence"/>
</dbReference>
<accession>A0A371K5M1</accession>
<evidence type="ECO:0000313" key="2">
    <source>
        <dbReference type="EMBL" id="RDZ29137.1"/>
    </source>
</evidence>
<sequence>MTHDPYQAPATSVPPATSAGHPLWLVLGLLSAVFAALVPTLAVPMFAETFRSFGAELSPPTRWLVDGYLGLWVLPLLVVLVRMYWPRRRYRALAAGLCGLLGALVVLPLCAWALYLPIFRLGETI</sequence>
<keyword evidence="1" id="KW-0812">Transmembrane</keyword>
<protein>
    <submittedName>
        <fullName evidence="2">Uncharacterized protein</fullName>
    </submittedName>
</protein>